<reference evidence="4 5" key="1">
    <citation type="submission" date="2018-12" db="EMBL/GenBank/DDBJ databases">
        <title>Bacillus ochoae sp. nov., Paenibacillus whitsoniae sp. nov., Paenibacillus spiritus sp. nov. Isolated from the Mars Exploration Rover during spacecraft assembly.</title>
        <authorList>
            <person name="Seuylemezian A."/>
            <person name="Vaishampayan P."/>
        </authorList>
    </citation>
    <scope>NUCLEOTIDE SEQUENCE [LARGE SCALE GENOMIC DNA]</scope>
    <source>
        <strain evidence="4 5">MER 54</strain>
    </source>
</reference>
<dbReference type="PANTHER" id="PTHR43420">
    <property type="entry name" value="ACETYLTRANSFERASE"/>
    <property type="match status" value="1"/>
</dbReference>
<keyword evidence="5" id="KW-1185">Reference proteome</keyword>
<dbReference type="InterPro" id="IPR056935">
    <property type="entry name" value="Rv0428c-like_C"/>
</dbReference>
<keyword evidence="2" id="KW-0012">Acyltransferase</keyword>
<dbReference type="OrthoDB" id="9805924at2"/>
<proteinExistence type="predicted"/>
<accession>A0A430J414</accession>
<feature type="domain" description="N-acetyltransferase" evidence="3">
    <location>
        <begin position="127"/>
        <end position="261"/>
    </location>
</feature>
<dbReference type="Gene3D" id="3.40.630.30">
    <property type="match status" value="1"/>
</dbReference>
<protein>
    <submittedName>
        <fullName evidence="4">GNAT family N-acetyltransferase</fullName>
    </submittedName>
</protein>
<sequence>MTNDIRYYRFLDGIAACAWPSERTDALGSWQLRASEGVTRRANSVLTNGEFPAKPDWLEEIERYYRALELPAIFQVGDASPAGLDVYLEANGYLVDTPCVIMTAESGRSAQLAQDKLARRCSDAAAPEVRLAPSASQAWISRFLQLEGYAESRRNFYIKLYDRMPAPKAFVQLRLGDRVIGVATVVVEGEWAGFFNVVIDEAHRGNGYGYHLLAALSSWSLEQGASRLYLQVVADNKPAQNLYRKLGFDTVYRYHYRVKQV</sequence>
<evidence type="ECO:0000313" key="4">
    <source>
        <dbReference type="EMBL" id="RTE01393.1"/>
    </source>
</evidence>
<dbReference type="Proteomes" id="UP000276128">
    <property type="component" value="Unassembled WGS sequence"/>
</dbReference>
<evidence type="ECO:0000256" key="1">
    <source>
        <dbReference type="ARBA" id="ARBA00022679"/>
    </source>
</evidence>
<evidence type="ECO:0000313" key="5">
    <source>
        <dbReference type="Proteomes" id="UP000276128"/>
    </source>
</evidence>
<dbReference type="InterPro" id="IPR016181">
    <property type="entry name" value="Acyl_CoA_acyltransferase"/>
</dbReference>
<gene>
    <name evidence="4" type="ORF">EJQ19_30830</name>
</gene>
<dbReference type="CDD" id="cd04301">
    <property type="entry name" value="NAT_SF"/>
    <property type="match status" value="1"/>
</dbReference>
<dbReference type="PROSITE" id="PS51186">
    <property type="entry name" value="GNAT"/>
    <property type="match status" value="1"/>
</dbReference>
<keyword evidence="1 4" id="KW-0808">Transferase</keyword>
<dbReference type="Pfam" id="PF24553">
    <property type="entry name" value="Rv0428c_C"/>
    <property type="match status" value="1"/>
</dbReference>
<dbReference type="SUPFAM" id="SSF55729">
    <property type="entry name" value="Acyl-CoA N-acyltransferases (Nat)"/>
    <property type="match status" value="1"/>
</dbReference>
<dbReference type="PANTHER" id="PTHR43420:SF44">
    <property type="entry name" value="ACETYLTRANSFERASE YPEA"/>
    <property type="match status" value="1"/>
</dbReference>
<dbReference type="RefSeq" id="WP_126145040.1">
    <property type="nucleotide sequence ID" value="NZ_RXHU01000135.1"/>
</dbReference>
<dbReference type="EMBL" id="RXHU01000135">
    <property type="protein sequence ID" value="RTE01393.1"/>
    <property type="molecule type" value="Genomic_DNA"/>
</dbReference>
<dbReference type="InterPro" id="IPR050680">
    <property type="entry name" value="YpeA/RimI_acetyltransf"/>
</dbReference>
<dbReference type="GO" id="GO:0016747">
    <property type="term" value="F:acyltransferase activity, transferring groups other than amino-acyl groups"/>
    <property type="evidence" value="ECO:0007669"/>
    <property type="project" value="InterPro"/>
</dbReference>
<name>A0A430J414_9BACL</name>
<organism evidence="4 5">
    <name type="scientific">Paenibacillus whitsoniae</name>
    <dbReference type="NCBI Taxonomy" id="2496558"/>
    <lineage>
        <taxon>Bacteria</taxon>
        <taxon>Bacillati</taxon>
        <taxon>Bacillota</taxon>
        <taxon>Bacilli</taxon>
        <taxon>Bacillales</taxon>
        <taxon>Paenibacillaceae</taxon>
        <taxon>Paenibacillus</taxon>
    </lineage>
</organism>
<evidence type="ECO:0000256" key="2">
    <source>
        <dbReference type="ARBA" id="ARBA00023315"/>
    </source>
</evidence>
<comment type="caution">
    <text evidence="4">The sequence shown here is derived from an EMBL/GenBank/DDBJ whole genome shotgun (WGS) entry which is preliminary data.</text>
</comment>
<dbReference type="InterPro" id="IPR000182">
    <property type="entry name" value="GNAT_dom"/>
</dbReference>
<evidence type="ECO:0000259" key="3">
    <source>
        <dbReference type="PROSITE" id="PS51186"/>
    </source>
</evidence>
<dbReference type="AlphaFoldDB" id="A0A430J414"/>